<proteinExistence type="predicted"/>
<gene>
    <name evidence="1" type="ORF">S06H3_18924</name>
</gene>
<comment type="caution">
    <text evidence="1">The sequence shown here is derived from an EMBL/GenBank/DDBJ whole genome shotgun (WGS) entry which is preliminary data.</text>
</comment>
<evidence type="ECO:0000313" key="1">
    <source>
        <dbReference type="EMBL" id="GAI02882.1"/>
    </source>
</evidence>
<sequence>LAMLQRGEAIPEVIAAMNAAGMDPIDQDWALAEDYYLRLLQLPGPHPKIYIIGTEMTLEDALMAVRRRDAAGQELLRSYQALTREIAKRMK</sequence>
<reference evidence="1" key="1">
    <citation type="journal article" date="2014" name="Front. Microbiol.">
        <title>High frequency of phylogenetically diverse reductive dehalogenase-homologous genes in deep subseafloor sedimentary metagenomes.</title>
        <authorList>
            <person name="Kawai M."/>
            <person name="Futagami T."/>
            <person name="Toyoda A."/>
            <person name="Takaki Y."/>
            <person name="Nishi S."/>
            <person name="Hori S."/>
            <person name="Arai W."/>
            <person name="Tsubouchi T."/>
            <person name="Morono Y."/>
            <person name="Uchiyama I."/>
            <person name="Ito T."/>
            <person name="Fujiyama A."/>
            <person name="Inagaki F."/>
            <person name="Takami H."/>
        </authorList>
    </citation>
    <scope>NUCLEOTIDE SEQUENCE</scope>
    <source>
        <strain evidence="1">Expedition CK06-06</strain>
    </source>
</reference>
<accession>X1K772</accession>
<protein>
    <submittedName>
        <fullName evidence="1">Uncharacterized protein</fullName>
    </submittedName>
</protein>
<organism evidence="1">
    <name type="scientific">marine sediment metagenome</name>
    <dbReference type="NCBI Taxonomy" id="412755"/>
    <lineage>
        <taxon>unclassified sequences</taxon>
        <taxon>metagenomes</taxon>
        <taxon>ecological metagenomes</taxon>
    </lineage>
</organism>
<dbReference type="AlphaFoldDB" id="X1K772"/>
<name>X1K772_9ZZZZ</name>
<dbReference type="EMBL" id="BARV01009629">
    <property type="protein sequence ID" value="GAI02882.1"/>
    <property type="molecule type" value="Genomic_DNA"/>
</dbReference>
<feature type="non-terminal residue" evidence="1">
    <location>
        <position position="1"/>
    </location>
</feature>